<feature type="region of interest" description="Disordered" evidence="1">
    <location>
        <begin position="145"/>
        <end position="177"/>
    </location>
</feature>
<comment type="caution">
    <text evidence="2">The sequence shown here is derived from an EMBL/GenBank/DDBJ whole genome shotgun (WGS) entry which is preliminary data.</text>
</comment>
<reference evidence="2 3" key="1">
    <citation type="submission" date="2021-07" db="EMBL/GenBank/DDBJ databases">
        <title>The Aristolochia fimbriata genome: insights into angiosperm evolution, floral development and chemical biosynthesis.</title>
        <authorList>
            <person name="Jiao Y."/>
        </authorList>
    </citation>
    <scope>NUCLEOTIDE SEQUENCE [LARGE SCALE GENOMIC DNA]</scope>
    <source>
        <strain evidence="2">IBCAS-2021</strain>
        <tissue evidence="2">Leaf</tissue>
    </source>
</reference>
<organism evidence="2 3">
    <name type="scientific">Aristolochia fimbriata</name>
    <name type="common">White veined hardy Dutchman's pipe vine</name>
    <dbReference type="NCBI Taxonomy" id="158543"/>
    <lineage>
        <taxon>Eukaryota</taxon>
        <taxon>Viridiplantae</taxon>
        <taxon>Streptophyta</taxon>
        <taxon>Embryophyta</taxon>
        <taxon>Tracheophyta</taxon>
        <taxon>Spermatophyta</taxon>
        <taxon>Magnoliopsida</taxon>
        <taxon>Magnoliidae</taxon>
        <taxon>Piperales</taxon>
        <taxon>Aristolochiaceae</taxon>
        <taxon>Aristolochia</taxon>
    </lineage>
</organism>
<protein>
    <submittedName>
        <fullName evidence="2">Uncharacterized protein</fullName>
    </submittedName>
</protein>
<accession>A0AAV7EYJ1</accession>
<evidence type="ECO:0000256" key="1">
    <source>
        <dbReference type="SAM" id="MobiDB-lite"/>
    </source>
</evidence>
<name>A0AAV7EYJ1_ARIFI</name>
<dbReference type="EMBL" id="JAINDJ010000003">
    <property type="protein sequence ID" value="KAG9453975.1"/>
    <property type="molecule type" value="Genomic_DNA"/>
</dbReference>
<feature type="compositionally biased region" description="Basic and acidic residues" evidence="1">
    <location>
        <begin position="145"/>
        <end position="163"/>
    </location>
</feature>
<keyword evidence="3" id="KW-1185">Reference proteome</keyword>
<dbReference type="AlphaFoldDB" id="A0AAV7EYJ1"/>
<evidence type="ECO:0000313" key="2">
    <source>
        <dbReference type="EMBL" id="KAG9453975.1"/>
    </source>
</evidence>
<dbReference type="Proteomes" id="UP000825729">
    <property type="component" value="Unassembled WGS sequence"/>
</dbReference>
<sequence length="205" mass="23905">MEEAFSQSFIGLSQSRHGRLNLQRFHCGPCARLLKTQKRNKRLLLCLSLLMYVLLSAKETRDSAAQQNKFKVQKLHESRGKGQDVIPLYVEKQAPLDVAKSDIVGIERPSMNQSFGKRILKRQWSHALYMCRPVVFPCDDKLDDRRKTSRHEKASERERDSGRNRKKKKKYSSASLKFQTTQPNPIFNLTNIAHEPFREYINAHY</sequence>
<gene>
    <name evidence="2" type="ORF">H6P81_006879</name>
</gene>
<proteinExistence type="predicted"/>
<evidence type="ECO:0000313" key="3">
    <source>
        <dbReference type="Proteomes" id="UP000825729"/>
    </source>
</evidence>